<keyword evidence="2" id="KW-0472">Membrane</keyword>
<keyword evidence="5" id="KW-1185">Reference proteome</keyword>
<dbReference type="InterPro" id="IPR039447">
    <property type="entry name" value="UreH-like_TM_dom"/>
</dbReference>
<name>A0A1Y6DBU6_9GAMM</name>
<feature type="domain" description="Urease accessory protein UreH-like transmembrane" evidence="3">
    <location>
        <begin position="67"/>
        <end position="264"/>
    </location>
</feature>
<feature type="transmembrane region" description="Helical" evidence="2">
    <location>
        <begin position="251"/>
        <end position="271"/>
    </location>
</feature>
<dbReference type="PANTHER" id="PTHR42208">
    <property type="entry name" value="HEAVY METAL TRANSPORTER-RELATED"/>
    <property type="match status" value="1"/>
</dbReference>
<feature type="transmembrane region" description="Helical" evidence="2">
    <location>
        <begin position="221"/>
        <end position="239"/>
    </location>
</feature>
<accession>A0A1Y6DBU6</accession>
<keyword evidence="2" id="KW-0812">Transmembrane</keyword>
<dbReference type="RefSeq" id="WP_254899443.1">
    <property type="nucleotide sequence ID" value="NZ_FXAM01000001.1"/>
</dbReference>
<feature type="transmembrane region" description="Helical" evidence="2">
    <location>
        <begin position="137"/>
        <end position="158"/>
    </location>
</feature>
<sequence length="466" mass="49560">MSTSPDTQMSPSHPKIPRWTALRAALYRAVSILSILVGIVVLLNLDALLGGHPDLPMAGEQLSYALLFVAGIFTGFHCVGMCGALVVGYTVKAAAGGGSKYLTHLYYGLGKTLSYTVIGGLFGALGAVVTFTPFMRGVAGIAAGIFLLVFGLATLNLFPSLSRFRIKVPGFVMRHLGQAYRQNSNPFVIGLLNGLMIICGPLQAMYIMAAGTGSPLDGAKMLFVFGLGTLPMMMGFGLLASALSKQFAPKIVKASGVIVIGLGAIMLNRGLAMTGQGHDFHALVAHWWPGERSVAEAPAMAEAAQVIRMAVNREGFVPSQFTLRKGVPVRWIIQGEVLDYCNHRIVVPGLGLEFDVHPGENIIEFTPNQTGMVPWSCWMGMRQGTFLVHDQPAAPPVLNPLAALHDHGPGGHQAGHDEGHMGHGTAHEGHDHGGHDHAADAPPEWMRALLEKSAAAIDALRRNLKP</sequence>
<feature type="transmembrane region" description="Helical" evidence="2">
    <location>
        <begin position="112"/>
        <end position="131"/>
    </location>
</feature>
<feature type="compositionally biased region" description="Basic and acidic residues" evidence="1">
    <location>
        <begin position="404"/>
        <end position="439"/>
    </location>
</feature>
<organism evidence="4 5">
    <name type="scientific">Methylomagnum ishizawai</name>
    <dbReference type="NCBI Taxonomy" id="1760988"/>
    <lineage>
        <taxon>Bacteria</taxon>
        <taxon>Pseudomonadati</taxon>
        <taxon>Pseudomonadota</taxon>
        <taxon>Gammaproteobacteria</taxon>
        <taxon>Methylococcales</taxon>
        <taxon>Methylococcaceae</taxon>
        <taxon>Methylomagnum</taxon>
    </lineage>
</organism>
<keyword evidence="2" id="KW-1133">Transmembrane helix</keyword>
<dbReference type="EMBL" id="FXAM01000001">
    <property type="protein sequence ID" value="SMF97085.1"/>
    <property type="molecule type" value="Genomic_DNA"/>
</dbReference>
<dbReference type="PANTHER" id="PTHR42208:SF1">
    <property type="entry name" value="HEAVY METAL TRANSPORTER"/>
    <property type="match status" value="1"/>
</dbReference>
<dbReference type="InterPro" id="IPR008972">
    <property type="entry name" value="Cupredoxin"/>
</dbReference>
<evidence type="ECO:0000313" key="5">
    <source>
        <dbReference type="Proteomes" id="UP000192923"/>
    </source>
</evidence>
<evidence type="ECO:0000256" key="1">
    <source>
        <dbReference type="SAM" id="MobiDB-lite"/>
    </source>
</evidence>
<feature type="transmembrane region" description="Helical" evidence="2">
    <location>
        <begin position="25"/>
        <end position="45"/>
    </location>
</feature>
<dbReference type="Proteomes" id="UP000192923">
    <property type="component" value="Unassembled WGS sequence"/>
</dbReference>
<dbReference type="SUPFAM" id="SSF49503">
    <property type="entry name" value="Cupredoxins"/>
    <property type="match status" value="1"/>
</dbReference>
<evidence type="ECO:0000256" key="2">
    <source>
        <dbReference type="SAM" id="Phobius"/>
    </source>
</evidence>
<gene>
    <name evidence="4" type="ORF">SAMN02949497_4504</name>
</gene>
<reference evidence="4 5" key="1">
    <citation type="submission" date="2016-12" db="EMBL/GenBank/DDBJ databases">
        <authorList>
            <person name="Song W.-J."/>
            <person name="Kurnit D.M."/>
        </authorList>
    </citation>
    <scope>NUCLEOTIDE SEQUENCE [LARGE SCALE GENOMIC DNA]</scope>
    <source>
        <strain evidence="4 5">175</strain>
    </source>
</reference>
<proteinExistence type="predicted"/>
<evidence type="ECO:0000259" key="3">
    <source>
        <dbReference type="Pfam" id="PF13386"/>
    </source>
</evidence>
<feature type="transmembrane region" description="Helical" evidence="2">
    <location>
        <begin position="187"/>
        <end position="209"/>
    </location>
</feature>
<feature type="region of interest" description="Disordered" evidence="1">
    <location>
        <begin position="403"/>
        <end position="440"/>
    </location>
</feature>
<dbReference type="Gene3D" id="2.60.40.420">
    <property type="entry name" value="Cupredoxins - blue copper proteins"/>
    <property type="match status" value="1"/>
</dbReference>
<evidence type="ECO:0000313" key="4">
    <source>
        <dbReference type="EMBL" id="SMF97085.1"/>
    </source>
</evidence>
<feature type="transmembrane region" description="Helical" evidence="2">
    <location>
        <begin position="65"/>
        <end position="91"/>
    </location>
</feature>
<dbReference type="Pfam" id="PF13386">
    <property type="entry name" value="DsbD_2"/>
    <property type="match status" value="1"/>
</dbReference>
<protein>
    <submittedName>
        <fullName evidence="4">Sulfite exporter TauE/SafE</fullName>
    </submittedName>
</protein>
<dbReference type="STRING" id="1760988.SAMN02949497_4504"/>
<dbReference type="AlphaFoldDB" id="A0A1Y6DBU6"/>